<organism evidence="11 12">
    <name type="scientific">Hymenobacter amundsenii</name>
    <dbReference type="NCBI Taxonomy" id="2006685"/>
    <lineage>
        <taxon>Bacteria</taxon>
        <taxon>Pseudomonadati</taxon>
        <taxon>Bacteroidota</taxon>
        <taxon>Cytophagia</taxon>
        <taxon>Cytophagales</taxon>
        <taxon>Hymenobacteraceae</taxon>
        <taxon>Hymenobacter</taxon>
    </lineage>
</organism>
<evidence type="ECO:0000313" key="11">
    <source>
        <dbReference type="EMBL" id="OWP61410.1"/>
    </source>
</evidence>
<keyword evidence="11" id="KW-0032">Aminotransferase</keyword>
<sequence length="229" mass="25939">MTSRLLRCRHSGNTSAGVEQLLNFWTEAAGGSPLEWVAVLTGFACVWLAARESLWNFPVAIVSCGLYVVVYYQAALYSDCFLQTMFIALALLGWYQWLYGGQNRAELPVTRTPAREWAGCAVFVVAYTLAVGYYLQHHTDAALPHWDAFTTAGSLAAQYLLIRKRLENWVIWVVVDIIYVPILWYKHLYPTSALYALYLGLAVYGYVEWRRALRKTRSTAPSPTLTLHT</sequence>
<keyword evidence="5" id="KW-0813">Transport</keyword>
<dbReference type="GO" id="GO:0005886">
    <property type="term" value="C:plasma membrane"/>
    <property type="evidence" value="ECO:0007669"/>
    <property type="project" value="UniProtKB-SubCell"/>
</dbReference>
<evidence type="ECO:0000256" key="7">
    <source>
        <dbReference type="ARBA" id="ARBA00022692"/>
    </source>
</evidence>
<evidence type="ECO:0000256" key="9">
    <source>
        <dbReference type="ARBA" id="ARBA00023136"/>
    </source>
</evidence>
<keyword evidence="7 10" id="KW-0812">Transmembrane</keyword>
<dbReference type="PANTHER" id="PTHR36122:SF2">
    <property type="entry name" value="NICOTINAMIDE RIBOSIDE TRANSPORTER PNUC"/>
    <property type="match status" value="1"/>
</dbReference>
<dbReference type="GO" id="GO:0008483">
    <property type="term" value="F:transaminase activity"/>
    <property type="evidence" value="ECO:0007669"/>
    <property type="project" value="UniProtKB-KW"/>
</dbReference>
<evidence type="ECO:0000256" key="10">
    <source>
        <dbReference type="SAM" id="Phobius"/>
    </source>
</evidence>
<gene>
    <name evidence="11" type="ORF">CDA63_19560</name>
</gene>
<dbReference type="Proteomes" id="UP000197277">
    <property type="component" value="Unassembled WGS sequence"/>
</dbReference>
<comment type="caution">
    <text evidence="11">The sequence shown here is derived from an EMBL/GenBank/DDBJ whole genome shotgun (WGS) entry which is preliminary data.</text>
</comment>
<name>A0A246FFW0_9BACT</name>
<evidence type="ECO:0000256" key="5">
    <source>
        <dbReference type="ARBA" id="ARBA00022448"/>
    </source>
</evidence>
<feature type="transmembrane region" description="Helical" evidence="10">
    <location>
        <begin position="169"/>
        <end position="186"/>
    </location>
</feature>
<evidence type="ECO:0000256" key="3">
    <source>
        <dbReference type="ARBA" id="ARBA00006669"/>
    </source>
</evidence>
<evidence type="ECO:0000256" key="2">
    <source>
        <dbReference type="ARBA" id="ARBA00004651"/>
    </source>
</evidence>
<dbReference type="OrthoDB" id="9791248at2"/>
<reference evidence="11 12" key="1">
    <citation type="submission" date="2017-06" db="EMBL/GenBank/DDBJ databases">
        <title>Hymenobacter amundsenii sp. nov. isolated from regoliths in Antarctica.</title>
        <authorList>
            <person name="Sedlacek I."/>
            <person name="Kralova S."/>
            <person name="Pantucek R."/>
            <person name="Svec P."/>
            <person name="Holochova P."/>
            <person name="Stankova E."/>
            <person name="Vrbovska V."/>
            <person name="Busse H.-J."/>
        </authorList>
    </citation>
    <scope>NUCLEOTIDE SEQUENCE [LARGE SCALE GENOMIC DNA]</scope>
    <source>
        <strain evidence="11 12">CCM 8682</strain>
    </source>
</reference>
<evidence type="ECO:0000313" key="12">
    <source>
        <dbReference type="Proteomes" id="UP000197277"/>
    </source>
</evidence>
<dbReference type="AlphaFoldDB" id="A0A246FFW0"/>
<dbReference type="PANTHER" id="PTHR36122">
    <property type="entry name" value="NICOTINAMIDE RIBOSIDE TRANSPORTER PNUC"/>
    <property type="match status" value="1"/>
</dbReference>
<keyword evidence="8 10" id="KW-1133">Transmembrane helix</keyword>
<accession>A0A246FFW0</accession>
<feature type="transmembrane region" description="Helical" evidence="10">
    <location>
        <begin position="57"/>
        <end position="75"/>
    </location>
</feature>
<dbReference type="NCBIfam" id="TIGR01528">
    <property type="entry name" value="NMN_trans_PnuC"/>
    <property type="match status" value="1"/>
</dbReference>
<comment type="subcellular location">
    <subcellularLocation>
        <location evidence="2">Cell membrane</location>
        <topology evidence="2">Multi-pass membrane protein</topology>
    </subcellularLocation>
</comment>
<dbReference type="EMBL" id="NIRR01000070">
    <property type="protein sequence ID" value="OWP61410.1"/>
    <property type="molecule type" value="Genomic_DNA"/>
</dbReference>
<evidence type="ECO:0000256" key="6">
    <source>
        <dbReference type="ARBA" id="ARBA00022475"/>
    </source>
</evidence>
<dbReference type="Pfam" id="PF04973">
    <property type="entry name" value="NMN_transporter"/>
    <property type="match status" value="1"/>
</dbReference>
<keyword evidence="6" id="KW-1003">Cell membrane</keyword>
<feature type="transmembrane region" description="Helical" evidence="10">
    <location>
        <begin position="81"/>
        <end position="97"/>
    </location>
</feature>
<protein>
    <recommendedName>
        <fullName evidence="4">Nicotinamide riboside transporter PnuC</fullName>
    </recommendedName>
</protein>
<comment type="similarity">
    <text evidence="3">Belongs to the nicotinamide ribonucleoside (NR) uptake permease (TC 4.B.1) family.</text>
</comment>
<evidence type="ECO:0000256" key="8">
    <source>
        <dbReference type="ARBA" id="ARBA00022989"/>
    </source>
</evidence>
<comment type="function">
    <text evidence="1">Required for nicotinamide riboside transport across the inner membrane.</text>
</comment>
<evidence type="ECO:0000256" key="1">
    <source>
        <dbReference type="ARBA" id="ARBA00002672"/>
    </source>
</evidence>
<feature type="transmembrane region" description="Helical" evidence="10">
    <location>
        <begin position="141"/>
        <end position="162"/>
    </location>
</feature>
<feature type="transmembrane region" description="Helical" evidence="10">
    <location>
        <begin position="117"/>
        <end position="135"/>
    </location>
</feature>
<dbReference type="GO" id="GO:0034257">
    <property type="term" value="F:nicotinamide riboside transmembrane transporter activity"/>
    <property type="evidence" value="ECO:0007669"/>
    <property type="project" value="InterPro"/>
</dbReference>
<keyword evidence="11" id="KW-0808">Transferase</keyword>
<keyword evidence="12" id="KW-1185">Reference proteome</keyword>
<feature type="transmembrane region" description="Helical" evidence="10">
    <location>
        <begin position="192"/>
        <end position="209"/>
    </location>
</feature>
<keyword evidence="9 10" id="KW-0472">Membrane</keyword>
<proteinExistence type="inferred from homology"/>
<evidence type="ECO:0000256" key="4">
    <source>
        <dbReference type="ARBA" id="ARBA00017522"/>
    </source>
</evidence>
<dbReference type="InterPro" id="IPR006419">
    <property type="entry name" value="NMN_transpt_PnuC"/>
</dbReference>